<dbReference type="InterPro" id="IPR053002">
    <property type="entry name" value="Metalloproteinase_M10B"/>
</dbReference>
<dbReference type="PANTHER" id="PTHR21054">
    <property type="entry name" value="ZINC METALLOPROTEINASE-RELATED"/>
    <property type="match status" value="1"/>
</dbReference>
<keyword evidence="3" id="KW-1185">Reference proteome</keyword>
<dbReference type="EMBL" id="DF238801">
    <property type="protein sequence ID" value="GAC96204.1"/>
    <property type="molecule type" value="Genomic_DNA"/>
</dbReference>
<dbReference type="InterPro" id="IPR036404">
    <property type="entry name" value="Jacalin-like_lectin_dom_sf"/>
</dbReference>
<gene>
    <name evidence="2" type="ORF">PHSY_003784</name>
</gene>
<evidence type="ECO:0000256" key="1">
    <source>
        <dbReference type="SAM" id="MobiDB-lite"/>
    </source>
</evidence>
<dbReference type="OrthoDB" id="74460at2759"/>
<organism evidence="2 3">
    <name type="scientific">Pseudozyma hubeiensis (strain SY62)</name>
    <name type="common">Yeast</name>
    <dbReference type="NCBI Taxonomy" id="1305764"/>
    <lineage>
        <taxon>Eukaryota</taxon>
        <taxon>Fungi</taxon>
        <taxon>Dikarya</taxon>
        <taxon>Basidiomycota</taxon>
        <taxon>Ustilaginomycotina</taxon>
        <taxon>Ustilaginomycetes</taxon>
        <taxon>Ustilaginales</taxon>
        <taxon>Ustilaginaceae</taxon>
        <taxon>Pseudozyma</taxon>
    </lineage>
</organism>
<dbReference type="Proteomes" id="UP000014071">
    <property type="component" value="Unassembled WGS sequence"/>
</dbReference>
<dbReference type="PANTHER" id="PTHR21054:SF2">
    <property type="entry name" value="MIP04191P"/>
    <property type="match status" value="1"/>
</dbReference>
<dbReference type="AlphaFoldDB" id="R9P4H2"/>
<sequence>MVPPPAIPPRPHGSQQPPPYAQEKSTVRFTNLQSGETVFTRLLIVEGTVDSTTKDGSITVSSDSKSGFKPERWEINQGYFKALVPLVRGCNNLTFEAQLSGTSETSRTTISVTYDRPANAPPLHLAIVAACDSPVWNNDGRMPPSVPLKPGNPSAAAAVKEDRFSRFLSKAMDKLDLAAGSSHSPVDEHDRALVDTPPGPRREAFKAGGLHEVKRRIALQAYLWQAFHSEQMRRHGMGRRAFQLDDEASFAQGERSLELLPRVHLIKSRRTLREFRDPENAQQKPNARNGGAMHAFAAEALEDPSTPRELHWSPVAVLTLDTIWDPKMRLLRAHGAVGAGGPGSLSHGVMGSHWLWAAPRSLDQVTAAFLDTEATDESCCVNDLDECPTAWQTLNIGSGAFFHEAGHAMNQPHWPTGLMARGYIEFSRAFMTREPGCKRNRVAPGRFFAPIHAGNDDKHNHVHRAQAVRARWHPCFVLPSDPILPYFQPGDHSAWIRWNENEPSWTSTPRGALLKCDSGIGSIEVEVNGDYKTHVEWLNLQTPSGPPQMPPRETMIDASYLSNLVGFDVMHPSSPNVKLNALACNMRQAELDGYRQHAIARSLHIEGFDASRRTILKTLPLGQVNRSGHQWDLIFPFARDDVPPIELVAIDIFSGASFDGFVLHYSNGTTSRFGPCGGSPFRMQVGRGDRIQRISVRAGAWIDAVEVVLKNGGSSGMRGNTSGGSLRVLEPTDRRGEIVGLYGTSGDWMDSVGAYTSSPA</sequence>
<evidence type="ECO:0000313" key="2">
    <source>
        <dbReference type="EMBL" id="GAC96204.1"/>
    </source>
</evidence>
<accession>R9P4H2</accession>
<dbReference type="GeneID" id="24109070"/>
<dbReference type="GO" id="GO:0005737">
    <property type="term" value="C:cytoplasm"/>
    <property type="evidence" value="ECO:0007669"/>
    <property type="project" value="TreeGrafter"/>
</dbReference>
<feature type="region of interest" description="Disordered" evidence="1">
    <location>
        <begin position="1"/>
        <end position="24"/>
    </location>
</feature>
<protein>
    <submittedName>
        <fullName evidence="2">Zinc metalloproteinase</fullName>
    </submittedName>
</protein>
<dbReference type="InterPro" id="IPR021917">
    <property type="entry name" value="Unchr_Zn-peptidase-like"/>
</dbReference>
<name>R9P4H2_PSEHS</name>
<evidence type="ECO:0000313" key="3">
    <source>
        <dbReference type="Proteomes" id="UP000014071"/>
    </source>
</evidence>
<dbReference type="eggNOG" id="KOG4525">
    <property type="taxonomic scope" value="Eukaryota"/>
</dbReference>
<dbReference type="Pfam" id="PF12044">
    <property type="entry name" value="Metallopep"/>
    <property type="match status" value="2"/>
</dbReference>
<feature type="region of interest" description="Disordered" evidence="1">
    <location>
        <begin position="179"/>
        <end position="201"/>
    </location>
</feature>
<proteinExistence type="predicted"/>
<dbReference type="HOGENOM" id="CLU_009601_2_1_1"/>
<feature type="compositionally biased region" description="Pro residues" evidence="1">
    <location>
        <begin position="1"/>
        <end position="20"/>
    </location>
</feature>
<dbReference type="Gene3D" id="2.100.10.30">
    <property type="entry name" value="Jacalin-like lectin domain"/>
    <property type="match status" value="1"/>
</dbReference>
<reference evidence="3" key="1">
    <citation type="journal article" date="2013" name="Genome Announc.">
        <title>Draft genome sequence of the basidiomycetous yeast-like fungus Pseudozyma hubeiensis SY62, which produces an abundant amount of the biosurfactant mannosylerythritol lipids.</title>
        <authorList>
            <person name="Konishi M."/>
            <person name="Hatada Y."/>
            <person name="Horiuchi J."/>
        </authorList>
    </citation>
    <scope>NUCLEOTIDE SEQUENCE [LARGE SCALE GENOMIC DNA]</scope>
    <source>
        <strain evidence="3">SY62</strain>
    </source>
</reference>
<dbReference type="SUPFAM" id="SSF51101">
    <property type="entry name" value="Mannose-binding lectins"/>
    <property type="match status" value="1"/>
</dbReference>
<dbReference type="RefSeq" id="XP_012189791.1">
    <property type="nucleotide sequence ID" value="XM_012334401.1"/>
</dbReference>